<dbReference type="AlphaFoldDB" id="A0A8T0KWS7"/>
<proteinExistence type="predicted"/>
<dbReference type="EMBL" id="JABFOF010000003">
    <property type="protein sequence ID" value="KAG2402723.1"/>
    <property type="molecule type" value="Genomic_DNA"/>
</dbReference>
<organism evidence="1 2">
    <name type="scientific">Phaseolus angularis</name>
    <name type="common">Azuki bean</name>
    <name type="synonym">Vigna angularis</name>
    <dbReference type="NCBI Taxonomy" id="3914"/>
    <lineage>
        <taxon>Eukaryota</taxon>
        <taxon>Viridiplantae</taxon>
        <taxon>Streptophyta</taxon>
        <taxon>Embryophyta</taxon>
        <taxon>Tracheophyta</taxon>
        <taxon>Spermatophyta</taxon>
        <taxon>Magnoliopsida</taxon>
        <taxon>eudicotyledons</taxon>
        <taxon>Gunneridae</taxon>
        <taxon>Pentapetalae</taxon>
        <taxon>rosids</taxon>
        <taxon>fabids</taxon>
        <taxon>Fabales</taxon>
        <taxon>Fabaceae</taxon>
        <taxon>Papilionoideae</taxon>
        <taxon>50 kb inversion clade</taxon>
        <taxon>NPAAA clade</taxon>
        <taxon>indigoferoid/millettioid clade</taxon>
        <taxon>Phaseoleae</taxon>
        <taxon>Vigna</taxon>
    </lineage>
</organism>
<reference evidence="1 2" key="1">
    <citation type="submission" date="2020-05" db="EMBL/GenBank/DDBJ databases">
        <title>Vigna angularis (adzuki bean) Var. LongXiaoDou No. 4 denovo assembly.</title>
        <authorList>
            <person name="Xiang H."/>
        </authorList>
    </citation>
    <scope>NUCLEOTIDE SEQUENCE [LARGE SCALE GENOMIC DNA]</scope>
    <source>
        <tissue evidence="1">Leaf</tissue>
    </source>
</reference>
<sequence>MLSLKYLLENVMGLTNMKNKAYFKEMLQKFKPFSIEKVEETLDIMITTETLNKWSLAHVSAGLLLITTRIGRRTCESSTPVIRRTFVTNIRLGEKIFDLTNSKKDLYMGLSCAKILNVLVELSASVVLLD</sequence>
<evidence type="ECO:0000313" key="2">
    <source>
        <dbReference type="Proteomes" id="UP000743370"/>
    </source>
</evidence>
<name>A0A8T0KWS7_PHAAN</name>
<evidence type="ECO:0000313" key="1">
    <source>
        <dbReference type="EMBL" id="KAG2402723.1"/>
    </source>
</evidence>
<comment type="caution">
    <text evidence="1">The sequence shown here is derived from an EMBL/GenBank/DDBJ whole genome shotgun (WGS) entry which is preliminary data.</text>
</comment>
<protein>
    <submittedName>
        <fullName evidence="1">Uncharacterized protein</fullName>
    </submittedName>
</protein>
<gene>
    <name evidence="1" type="ORF">HKW66_Vig0239200</name>
</gene>
<dbReference type="Proteomes" id="UP000743370">
    <property type="component" value="Unassembled WGS sequence"/>
</dbReference>
<accession>A0A8T0KWS7</accession>